<dbReference type="Pfam" id="PF23379">
    <property type="entry name" value="DUF7096"/>
    <property type="match status" value="1"/>
</dbReference>
<evidence type="ECO:0000259" key="3">
    <source>
        <dbReference type="Pfam" id="PF23375"/>
    </source>
</evidence>
<evidence type="ECO:0000313" key="6">
    <source>
        <dbReference type="Proteomes" id="UP000199114"/>
    </source>
</evidence>
<gene>
    <name evidence="5" type="ORF">SAMN04489841_3432</name>
</gene>
<dbReference type="Pfam" id="PF23374">
    <property type="entry name" value="Fn3_arc"/>
    <property type="match status" value="1"/>
</dbReference>
<reference evidence="6" key="1">
    <citation type="submission" date="2016-10" db="EMBL/GenBank/DDBJ databases">
        <authorList>
            <person name="Varghese N."/>
            <person name="Submissions S."/>
        </authorList>
    </citation>
    <scope>NUCLEOTIDE SEQUENCE [LARGE SCALE GENOMIC DNA]</scope>
    <source>
        <strain evidence="6">DSM 25055</strain>
    </source>
</reference>
<organism evidence="5 6">
    <name type="scientific">Natrinema salaciae</name>
    <dbReference type="NCBI Taxonomy" id="1186196"/>
    <lineage>
        <taxon>Archaea</taxon>
        <taxon>Methanobacteriati</taxon>
        <taxon>Methanobacteriota</taxon>
        <taxon>Stenosarchaea group</taxon>
        <taxon>Halobacteria</taxon>
        <taxon>Halobacteriales</taxon>
        <taxon>Natrialbaceae</taxon>
        <taxon>Natrinema</taxon>
    </lineage>
</organism>
<accession>A0A1H9MQ34</accession>
<proteinExistence type="predicted"/>
<evidence type="ECO:0000256" key="1">
    <source>
        <dbReference type="SAM" id="Coils"/>
    </source>
</evidence>
<feature type="domain" description="DUF7096" evidence="4">
    <location>
        <begin position="1"/>
        <end position="206"/>
    </location>
</feature>
<evidence type="ECO:0000259" key="2">
    <source>
        <dbReference type="Pfam" id="PF23374"/>
    </source>
</evidence>
<dbReference type="AlphaFoldDB" id="A0A1H9MQ34"/>
<protein>
    <submittedName>
        <fullName evidence="5">Uncharacterized protein</fullName>
    </submittedName>
</protein>
<dbReference type="EMBL" id="FOFD01000004">
    <property type="protein sequence ID" value="SER25253.1"/>
    <property type="molecule type" value="Genomic_DNA"/>
</dbReference>
<dbReference type="OrthoDB" id="201701at2157"/>
<feature type="coiled-coil region" evidence="1">
    <location>
        <begin position="104"/>
        <end position="138"/>
    </location>
</feature>
<dbReference type="Proteomes" id="UP000199114">
    <property type="component" value="Unassembled WGS sequence"/>
</dbReference>
<evidence type="ECO:0000259" key="4">
    <source>
        <dbReference type="Pfam" id="PF23379"/>
    </source>
</evidence>
<evidence type="ECO:0000313" key="5">
    <source>
        <dbReference type="EMBL" id="SER25253.1"/>
    </source>
</evidence>
<dbReference type="InterPro" id="IPR056397">
    <property type="entry name" value="Fn3_arc"/>
</dbReference>
<keyword evidence="1" id="KW-0175">Coiled coil</keyword>
<name>A0A1H9MQ34_9EURY</name>
<keyword evidence="6" id="KW-1185">Reference proteome</keyword>
<dbReference type="InterPro" id="IPR055520">
    <property type="entry name" value="DUF7094"/>
</dbReference>
<feature type="domain" description="DUF7094" evidence="3">
    <location>
        <begin position="216"/>
        <end position="318"/>
    </location>
</feature>
<dbReference type="Pfam" id="PF23375">
    <property type="entry name" value="DUF7094"/>
    <property type="match status" value="1"/>
</dbReference>
<sequence>MKRSTSVFLAVLLVFSLPTTTGIAANPSGGIDGESDAIQQRQFQPQVTAPTELENTTNRLTVTGDVRNGYSKYKPDLAVELASGDDELRIDHDQYAIVDSKFESATTEEQREMIRAAYDRLQNRTDALEQRERKAVRAHAAGELSSEALLQTLLRNHNAAGELSESLRQLEAQAKGVPGALSSTRADYKTFDYHRTPLRASLERMAANPDNDYHNVVVTTSQNGYNISVMDGNRYILETARFDNRDTTQVDQFEEGEAYDYSKELYPWASDRPYFQDNSPDHYWAEMDHEQGRLEFYFDSGTGDVYREVQEISAPSLPSTELGPWNGDGLNMTMNRTPTNGPVKVTITDQETGEPVSATVTYDGFEVGETGEDGTLWVVPMLGTNVLEAKTETGVVNGTVTR</sequence>
<feature type="domain" description="Fibronectin-III type-like" evidence="2">
    <location>
        <begin position="325"/>
        <end position="397"/>
    </location>
</feature>
<dbReference type="InterPro" id="IPR055522">
    <property type="entry name" value="DUF7096"/>
</dbReference>